<proteinExistence type="predicted"/>
<dbReference type="InterPro" id="IPR027417">
    <property type="entry name" value="P-loop_NTPase"/>
</dbReference>
<reference evidence="1 2" key="1">
    <citation type="submission" date="2024-02" db="EMBL/GenBank/DDBJ databases">
        <authorList>
            <person name="Chen Y."/>
            <person name="Shah S."/>
            <person name="Dougan E. K."/>
            <person name="Thang M."/>
            <person name="Chan C."/>
        </authorList>
    </citation>
    <scope>NUCLEOTIDE SEQUENCE [LARGE SCALE GENOMIC DNA]</scope>
</reference>
<comment type="caution">
    <text evidence="1">The sequence shown here is derived from an EMBL/GenBank/DDBJ whole genome shotgun (WGS) entry which is preliminary data.</text>
</comment>
<keyword evidence="2" id="KW-1185">Reference proteome</keyword>
<evidence type="ECO:0000313" key="2">
    <source>
        <dbReference type="Proteomes" id="UP001642484"/>
    </source>
</evidence>
<protein>
    <submittedName>
        <fullName evidence="1">Uncharacterized protein</fullName>
    </submittedName>
</protein>
<accession>A0ABP0QPW6</accession>
<name>A0ABP0QPW6_9DINO</name>
<dbReference type="Gene3D" id="3.40.50.300">
    <property type="entry name" value="P-loop containing nucleotide triphosphate hydrolases"/>
    <property type="match status" value="1"/>
</dbReference>
<dbReference type="EMBL" id="CAXAMN010024694">
    <property type="protein sequence ID" value="CAK9088987.1"/>
    <property type="molecule type" value="Genomic_DNA"/>
</dbReference>
<sequence length="140" mass="15588">MSPKKDRGASWKTFWMVHWQLLEPEPTTDKFVAIMAGPSRQQLPGFALCSNPAKSFDQLQTFGSRFLERFEGALLVRICHAVPVLGSLSFVDTPGVLSGDKQRMGRSYDFEGVMGWFAEHADLANGILRAALHLFSSRGK</sequence>
<gene>
    <name evidence="1" type="ORF">CCMP2556_LOCUS42868</name>
</gene>
<organism evidence="1 2">
    <name type="scientific">Durusdinium trenchii</name>
    <dbReference type="NCBI Taxonomy" id="1381693"/>
    <lineage>
        <taxon>Eukaryota</taxon>
        <taxon>Sar</taxon>
        <taxon>Alveolata</taxon>
        <taxon>Dinophyceae</taxon>
        <taxon>Suessiales</taxon>
        <taxon>Symbiodiniaceae</taxon>
        <taxon>Durusdinium</taxon>
    </lineage>
</organism>
<evidence type="ECO:0000313" key="1">
    <source>
        <dbReference type="EMBL" id="CAK9088987.1"/>
    </source>
</evidence>
<dbReference type="Proteomes" id="UP001642484">
    <property type="component" value="Unassembled WGS sequence"/>
</dbReference>